<dbReference type="SUPFAM" id="SSF54236">
    <property type="entry name" value="Ubiquitin-like"/>
    <property type="match status" value="1"/>
</dbReference>
<evidence type="ECO:0000259" key="1">
    <source>
        <dbReference type="PROSITE" id="PS50053"/>
    </source>
</evidence>
<dbReference type="OrthoDB" id="3553348at2759"/>
<reference evidence="2" key="1">
    <citation type="journal article" date="2021" name="IMA Fungus">
        <title>Genomic characterization of three marine fungi, including Emericellopsis atlantica sp. nov. with signatures of a generalist lifestyle and marine biomass degradation.</title>
        <authorList>
            <person name="Hagestad O.C."/>
            <person name="Hou L."/>
            <person name="Andersen J.H."/>
            <person name="Hansen E.H."/>
            <person name="Altermark B."/>
            <person name="Li C."/>
            <person name="Kuhnert E."/>
            <person name="Cox R.J."/>
            <person name="Crous P.W."/>
            <person name="Spatafora J.W."/>
            <person name="Lail K."/>
            <person name="Amirebrahimi M."/>
            <person name="Lipzen A."/>
            <person name="Pangilinan J."/>
            <person name="Andreopoulos W."/>
            <person name="Hayes R.D."/>
            <person name="Ng V."/>
            <person name="Grigoriev I.V."/>
            <person name="Jackson S.A."/>
            <person name="Sutton T.D.S."/>
            <person name="Dobson A.D.W."/>
            <person name="Rama T."/>
        </authorList>
    </citation>
    <scope>NUCLEOTIDE SEQUENCE</scope>
    <source>
        <strain evidence="2">TRa3180A</strain>
    </source>
</reference>
<comment type="caution">
    <text evidence="2">The sequence shown here is derived from an EMBL/GenBank/DDBJ whole genome shotgun (WGS) entry which is preliminary data.</text>
</comment>
<proteinExistence type="predicted"/>
<dbReference type="AlphaFoldDB" id="A0A9P7Z2S9"/>
<dbReference type="Gene3D" id="3.10.20.90">
    <property type="entry name" value="Phosphatidylinositol 3-kinase Catalytic Subunit, Chain A, domain 1"/>
    <property type="match status" value="1"/>
</dbReference>
<dbReference type="CDD" id="cd17039">
    <property type="entry name" value="Ubl_ubiquitin_like"/>
    <property type="match status" value="1"/>
</dbReference>
<dbReference type="InterPro" id="IPR029071">
    <property type="entry name" value="Ubiquitin-like_domsf"/>
</dbReference>
<dbReference type="Pfam" id="PF00240">
    <property type="entry name" value="ubiquitin"/>
    <property type="match status" value="1"/>
</dbReference>
<gene>
    <name evidence="2" type="ORF">BJ878DRAFT_567460</name>
</gene>
<protein>
    <recommendedName>
        <fullName evidence="1">Ubiquitin-like domain-containing protein</fullName>
    </recommendedName>
</protein>
<dbReference type="InterPro" id="IPR000626">
    <property type="entry name" value="Ubiquitin-like_dom"/>
</dbReference>
<dbReference type="PROSITE" id="PS50053">
    <property type="entry name" value="UBIQUITIN_2"/>
    <property type="match status" value="1"/>
</dbReference>
<sequence>MASSTSVQQVPAKRRRLCQEDGVMPGTADIPNYNIDEELLKAYKLLMPNNRNGIHFLMSEEFHKEMFKQAKDIALDYTDYGIEAKYIIEDFRRFLAIKVFTADTNADKIEPNLFMDTLWRAATDNATFYNILQERLDMVLRRRDSFGGSAAALNALYKGGAVMEAIYKIHFNEKPLDPVPGPKITLRVDTVLGESIVIPITTGWSVARLKWKLIENATGIERNSMRLKFGNLTMDDNSYVGDYSIGDEAVLLLDRRW</sequence>
<keyword evidence="3" id="KW-1185">Reference proteome</keyword>
<feature type="domain" description="Ubiquitin-like" evidence="1">
    <location>
        <begin position="184"/>
        <end position="257"/>
    </location>
</feature>
<name>A0A9P7Z2S9_9HELO</name>
<evidence type="ECO:0000313" key="2">
    <source>
        <dbReference type="EMBL" id="KAG9244549.1"/>
    </source>
</evidence>
<accession>A0A9P7Z2S9</accession>
<organism evidence="2 3">
    <name type="scientific">Calycina marina</name>
    <dbReference type="NCBI Taxonomy" id="1763456"/>
    <lineage>
        <taxon>Eukaryota</taxon>
        <taxon>Fungi</taxon>
        <taxon>Dikarya</taxon>
        <taxon>Ascomycota</taxon>
        <taxon>Pezizomycotina</taxon>
        <taxon>Leotiomycetes</taxon>
        <taxon>Helotiales</taxon>
        <taxon>Pezizellaceae</taxon>
        <taxon>Calycina</taxon>
    </lineage>
</organism>
<dbReference type="EMBL" id="MU253898">
    <property type="protein sequence ID" value="KAG9244549.1"/>
    <property type="molecule type" value="Genomic_DNA"/>
</dbReference>
<evidence type="ECO:0000313" key="3">
    <source>
        <dbReference type="Proteomes" id="UP000887226"/>
    </source>
</evidence>
<dbReference type="Proteomes" id="UP000887226">
    <property type="component" value="Unassembled WGS sequence"/>
</dbReference>